<feature type="region of interest" description="Disordered" evidence="1">
    <location>
        <begin position="87"/>
        <end position="119"/>
    </location>
</feature>
<name>A0A6M0IR42_9BACT</name>
<keyword evidence="2" id="KW-0472">Membrane</keyword>
<evidence type="ECO:0000313" key="4">
    <source>
        <dbReference type="Proteomes" id="UP000477386"/>
    </source>
</evidence>
<evidence type="ECO:0000256" key="1">
    <source>
        <dbReference type="SAM" id="MobiDB-lite"/>
    </source>
</evidence>
<keyword evidence="4" id="KW-1185">Reference proteome</keyword>
<reference evidence="3 4" key="1">
    <citation type="submission" date="2020-02" db="EMBL/GenBank/DDBJ databases">
        <title>Draft genome sequence of two Spirosoma agri KCTC 52727 and Spirosoma terrae KCTC 52035.</title>
        <authorList>
            <person name="Rojas J."/>
            <person name="Ambika Manirajan B."/>
            <person name="Ratering S."/>
            <person name="Suarez C."/>
            <person name="Schnell S."/>
        </authorList>
    </citation>
    <scope>NUCLEOTIDE SEQUENCE [LARGE SCALE GENOMIC DNA]</scope>
    <source>
        <strain evidence="3 4">KCTC 52727</strain>
    </source>
</reference>
<gene>
    <name evidence="3" type="ORF">GK091_28145</name>
</gene>
<proteinExistence type="predicted"/>
<feature type="compositionally biased region" description="Basic residues" evidence="1">
    <location>
        <begin position="104"/>
        <end position="116"/>
    </location>
</feature>
<sequence>MNQPDDKPLHDWVRQQLADYQPTDEPAEWGRLQGRLRQRCWRRGGLLLGSILVGLGVIGWLIGSGDNVTPSTHKVLPAPVTLSPRLVPAPLPPIVSTDRPTRQPLRKSDRRTKRQPHRDLGLPDRRVAAIYPLPPVLLRGQTLSVDLMRRYKTLSWSREESAIIEQVTTGQFGDDSTSYRVLERNLAHWPDAVIVCDLTTSMYPYSTQIVSWLRRQVVRSGPLGLVLFTDCDSLGQQTRPGGPPGQMYIVANPRPETLLWPLVAAARNTVRNKDDAENDVEALLVAQQTFPRARHLILVADNLSWVKDMAELGRVTHPVHVILCGTTGGTVERPFQADFDQIARQTKGSLHTLDDDLDPAVTTGRETLRVGDYYYRYNKRQQQFKRTHFRRRPRRWLGFIWL</sequence>
<dbReference type="Proteomes" id="UP000477386">
    <property type="component" value="Unassembled WGS sequence"/>
</dbReference>
<keyword evidence="2" id="KW-1133">Transmembrane helix</keyword>
<comment type="caution">
    <text evidence="3">The sequence shown here is derived from an EMBL/GenBank/DDBJ whole genome shotgun (WGS) entry which is preliminary data.</text>
</comment>
<feature type="transmembrane region" description="Helical" evidence="2">
    <location>
        <begin position="45"/>
        <end position="63"/>
    </location>
</feature>
<dbReference type="EMBL" id="JAAGNZ010000008">
    <property type="protein sequence ID" value="NEU70768.1"/>
    <property type="molecule type" value="Genomic_DNA"/>
</dbReference>
<organism evidence="3 4">
    <name type="scientific">Spirosoma agri</name>
    <dbReference type="NCBI Taxonomy" id="1987381"/>
    <lineage>
        <taxon>Bacteria</taxon>
        <taxon>Pseudomonadati</taxon>
        <taxon>Bacteroidota</taxon>
        <taxon>Cytophagia</taxon>
        <taxon>Cytophagales</taxon>
        <taxon>Cytophagaceae</taxon>
        <taxon>Spirosoma</taxon>
    </lineage>
</organism>
<protein>
    <submittedName>
        <fullName evidence="3">Uncharacterized protein</fullName>
    </submittedName>
</protein>
<evidence type="ECO:0000256" key="2">
    <source>
        <dbReference type="SAM" id="Phobius"/>
    </source>
</evidence>
<dbReference type="RefSeq" id="WP_164044079.1">
    <property type="nucleotide sequence ID" value="NZ_JAAGNZ010000008.1"/>
</dbReference>
<evidence type="ECO:0000313" key="3">
    <source>
        <dbReference type="EMBL" id="NEU70768.1"/>
    </source>
</evidence>
<dbReference type="AlphaFoldDB" id="A0A6M0IR42"/>
<keyword evidence="2" id="KW-0812">Transmembrane</keyword>
<accession>A0A6M0IR42</accession>